<dbReference type="RefSeq" id="WP_109250646.1">
    <property type="nucleotide sequence ID" value="NZ_QCXQ01000003.1"/>
</dbReference>
<keyword evidence="15" id="KW-1185">Reference proteome</keyword>
<feature type="binding site" evidence="11">
    <location>
        <position position="249"/>
    </location>
    <ligand>
        <name>glycerol</name>
        <dbReference type="ChEBI" id="CHEBI:17754"/>
    </ligand>
</feature>
<feature type="binding site" evidence="11">
    <location>
        <position position="249"/>
    </location>
    <ligand>
        <name>sn-glycerol 3-phosphate</name>
        <dbReference type="ChEBI" id="CHEBI:57597"/>
    </ligand>
</feature>
<dbReference type="GO" id="GO:0006072">
    <property type="term" value="P:glycerol-3-phosphate metabolic process"/>
    <property type="evidence" value="ECO:0007669"/>
    <property type="project" value="InterPro"/>
</dbReference>
<dbReference type="EC" id="2.7.1.30" evidence="11"/>
<feature type="binding site" evidence="11">
    <location>
        <position position="88"/>
    </location>
    <ligand>
        <name>sn-glycerol 3-phosphate</name>
        <dbReference type="ChEBI" id="CHEBI:57597"/>
    </ligand>
</feature>
<feature type="binding site" evidence="11">
    <location>
        <position position="139"/>
    </location>
    <ligand>
        <name>sn-glycerol 3-phosphate</name>
        <dbReference type="ChEBI" id="CHEBI:57597"/>
    </ligand>
</feature>
<feature type="binding site" evidence="11">
    <location>
        <position position="87"/>
    </location>
    <ligand>
        <name>sn-glycerol 3-phosphate</name>
        <dbReference type="ChEBI" id="CHEBI:57597"/>
    </ligand>
</feature>
<comment type="activity regulation">
    <text evidence="11">Activated by phosphorylation and inhibited by fructose 1,6-bisphosphate (FBP).</text>
</comment>
<evidence type="ECO:0000256" key="2">
    <source>
        <dbReference type="ARBA" id="ARBA00009156"/>
    </source>
</evidence>
<dbReference type="GO" id="GO:0019563">
    <property type="term" value="P:glycerol catabolic process"/>
    <property type="evidence" value="ECO:0007669"/>
    <property type="project" value="UniProtKB-UniRule"/>
</dbReference>
<dbReference type="UniPathway" id="UPA00618">
    <property type="reaction ID" value="UER00672"/>
</dbReference>
<dbReference type="AlphaFoldDB" id="A0A2V1MY94"/>
<evidence type="ECO:0000256" key="9">
    <source>
        <dbReference type="ARBA" id="ARBA00054633"/>
    </source>
</evidence>
<dbReference type="PROSITE" id="PS00933">
    <property type="entry name" value="FGGY_KINASES_1"/>
    <property type="match status" value="1"/>
</dbReference>
<comment type="pathway">
    <text evidence="1 11">Polyol metabolism; glycerol degradation via glycerol kinase pathway; sn-glycerol 3-phosphate from glycerol: step 1/1.</text>
</comment>
<dbReference type="PIRSF" id="PIRSF000538">
    <property type="entry name" value="GlpK"/>
    <property type="match status" value="1"/>
</dbReference>
<feature type="domain" description="Carbohydrate kinase FGGY N-terminal" evidence="12">
    <location>
        <begin position="9"/>
        <end position="256"/>
    </location>
</feature>
<comment type="caution">
    <text evidence="11">Lacks conserved residue(s) required for the propagation of feature annotation.</text>
</comment>
<evidence type="ECO:0000256" key="4">
    <source>
        <dbReference type="ARBA" id="ARBA00022741"/>
    </source>
</evidence>
<dbReference type="InterPro" id="IPR005999">
    <property type="entry name" value="Glycerol_kin"/>
</dbReference>
<proteinExistence type="inferred from homology"/>
<dbReference type="CDD" id="cd07769">
    <property type="entry name" value="ASKHA_NBD_FGGY_GK"/>
    <property type="match status" value="1"/>
</dbReference>
<keyword evidence="5 11" id="KW-0418">Kinase</keyword>
<dbReference type="InterPro" id="IPR000577">
    <property type="entry name" value="Carb_kinase_FGGY"/>
</dbReference>
<comment type="catalytic activity">
    <reaction evidence="8 11">
        <text>glycerol + ATP = sn-glycerol 3-phosphate + ADP + H(+)</text>
        <dbReference type="Rhea" id="RHEA:21644"/>
        <dbReference type="ChEBI" id="CHEBI:15378"/>
        <dbReference type="ChEBI" id="CHEBI:17754"/>
        <dbReference type="ChEBI" id="CHEBI:30616"/>
        <dbReference type="ChEBI" id="CHEBI:57597"/>
        <dbReference type="ChEBI" id="CHEBI:456216"/>
        <dbReference type="EC" id="2.7.1.30"/>
    </reaction>
</comment>
<evidence type="ECO:0000256" key="8">
    <source>
        <dbReference type="ARBA" id="ARBA00052101"/>
    </source>
</evidence>
<dbReference type="HAMAP" id="MF_00186">
    <property type="entry name" value="Glycerol_kin"/>
    <property type="match status" value="1"/>
</dbReference>
<dbReference type="GO" id="GO:0004370">
    <property type="term" value="F:glycerol kinase activity"/>
    <property type="evidence" value="ECO:0007669"/>
    <property type="project" value="UniProtKB-UniRule"/>
</dbReference>
<dbReference type="FunFam" id="3.30.420.40:FF:000008">
    <property type="entry name" value="Glycerol kinase"/>
    <property type="match status" value="1"/>
</dbReference>
<feature type="binding site" evidence="11">
    <location>
        <position position="18"/>
    </location>
    <ligand>
        <name>ATP</name>
        <dbReference type="ChEBI" id="CHEBI:30616"/>
    </ligand>
</feature>
<dbReference type="PANTHER" id="PTHR10196:SF69">
    <property type="entry name" value="GLYCEROL KINASE"/>
    <property type="match status" value="1"/>
</dbReference>
<evidence type="ECO:0000256" key="10">
    <source>
        <dbReference type="ARBA" id="ARBA00063665"/>
    </source>
</evidence>
<sequence length="506" mass="56150">MSLMDTEDYILAIDQGTSSSRALLFAHDGRKVIESYREVEQSYPHNGWVEMDPNKIWTSVLSVISDALIDASVHPEQIMGIGVTNQRETTVVWDKQTGEPIYNAIGWASKQTTPLAKDLTAHGYADMIHEKTGLVVDAYFSATKLRWILDHVAGAQGRAERGELLFGTIDTWLIWKLTGGKRHVTDFSNASRTMMFNIHDLAWDSEILSLLNIPEVMLPRLVESDQVVGATRSDQFFGASVPIAGIAGDQSAAMIGQRAFEPGMVKNTYGDGAFIMLNTGSDLVLSSHDLLTTIAYKFNGQIAYALEGSVLVAGSALSWLADTIQLIDNVPRSRQAAMESTDHDEVYVVPAFYGLGAPYWDQDARGAAYGLTRGTTRDDFVKATLQSIAYQTRDILETMNRDSHQQIKELLADGGSSRNRYLMQFQADILNLPVQRSADEESTALGVALLAGLATGFWNDFSELSDLYEEGRRFNPEMTPEKRQHLYRGWQTAVKATRLFKPDNNE</sequence>
<feature type="binding site" evidence="11">
    <location>
        <position position="419"/>
    </location>
    <ligand>
        <name>ADP</name>
        <dbReference type="ChEBI" id="CHEBI:456216"/>
    </ligand>
</feature>
<feature type="binding site" evidence="11">
    <location>
        <position position="250"/>
    </location>
    <ligand>
        <name>glycerol</name>
        <dbReference type="ChEBI" id="CHEBI:17754"/>
    </ligand>
</feature>
<comment type="function">
    <text evidence="9 11">Key enzyme in the regulation of glycerol uptake and metabolism. Catalyzes the phosphorylation of glycerol to yield sn-glycerol 3-phosphate.</text>
</comment>
<organism evidence="14 15">
    <name type="scientific">Levilactobacillus bambusae</name>
    <dbReference type="NCBI Taxonomy" id="2024736"/>
    <lineage>
        <taxon>Bacteria</taxon>
        <taxon>Bacillati</taxon>
        <taxon>Bacillota</taxon>
        <taxon>Bacilli</taxon>
        <taxon>Lactobacillales</taxon>
        <taxon>Lactobacillaceae</taxon>
        <taxon>Levilactobacillus</taxon>
    </lineage>
</organism>
<feature type="domain" description="Carbohydrate kinase FGGY C-terminal" evidence="13">
    <location>
        <begin position="266"/>
        <end position="454"/>
    </location>
</feature>
<dbReference type="Gene3D" id="3.30.420.40">
    <property type="match status" value="2"/>
</dbReference>
<dbReference type="Pfam" id="PF00370">
    <property type="entry name" value="FGGY_N"/>
    <property type="match status" value="1"/>
</dbReference>
<feature type="binding site" evidence="11">
    <location>
        <position position="314"/>
    </location>
    <ligand>
        <name>ADP</name>
        <dbReference type="ChEBI" id="CHEBI:456216"/>
    </ligand>
</feature>
<evidence type="ECO:0000256" key="3">
    <source>
        <dbReference type="ARBA" id="ARBA00022679"/>
    </source>
</evidence>
<dbReference type="GO" id="GO:0005524">
    <property type="term" value="F:ATP binding"/>
    <property type="evidence" value="ECO:0007669"/>
    <property type="project" value="UniProtKB-UniRule"/>
</dbReference>
<comment type="similarity">
    <text evidence="2 11">Belongs to the FGGY kinase family.</text>
</comment>
<evidence type="ECO:0000256" key="5">
    <source>
        <dbReference type="ARBA" id="ARBA00022777"/>
    </source>
</evidence>
<dbReference type="EMBL" id="QCXQ01000003">
    <property type="protein sequence ID" value="PWF99791.1"/>
    <property type="molecule type" value="Genomic_DNA"/>
</dbReference>
<feature type="binding site" evidence="11">
    <location>
        <position position="19"/>
    </location>
    <ligand>
        <name>ATP</name>
        <dbReference type="ChEBI" id="CHEBI:30616"/>
    </ligand>
</feature>
<evidence type="ECO:0000259" key="13">
    <source>
        <dbReference type="Pfam" id="PF02782"/>
    </source>
</evidence>
<dbReference type="Proteomes" id="UP000245080">
    <property type="component" value="Unassembled WGS sequence"/>
</dbReference>
<gene>
    <name evidence="11 14" type="primary">glpK</name>
    <name evidence="14" type="ORF">DCM90_06940</name>
</gene>
<dbReference type="OrthoDB" id="9805576at2"/>
<feature type="binding site" evidence="11">
    <location>
        <position position="415"/>
    </location>
    <ligand>
        <name>ADP</name>
        <dbReference type="ChEBI" id="CHEBI:456216"/>
    </ligand>
</feature>
<feature type="binding site" evidence="11">
    <location>
        <position position="88"/>
    </location>
    <ligand>
        <name>glycerol</name>
        <dbReference type="ChEBI" id="CHEBI:17754"/>
    </ligand>
</feature>
<feature type="binding site" evidence="11">
    <location>
        <position position="17"/>
    </location>
    <ligand>
        <name>ATP</name>
        <dbReference type="ChEBI" id="CHEBI:30616"/>
    </ligand>
</feature>
<dbReference type="PANTHER" id="PTHR10196">
    <property type="entry name" value="SUGAR KINASE"/>
    <property type="match status" value="1"/>
</dbReference>
<feature type="binding site" evidence="11">
    <location>
        <position position="139"/>
    </location>
    <ligand>
        <name>glycerol</name>
        <dbReference type="ChEBI" id="CHEBI:17754"/>
    </ligand>
</feature>
<feature type="binding site" evidence="11">
    <location>
        <position position="17"/>
    </location>
    <ligand>
        <name>sn-glycerol 3-phosphate</name>
        <dbReference type="ChEBI" id="CHEBI:57597"/>
    </ligand>
</feature>
<reference evidence="14 15" key="1">
    <citation type="journal article" date="2018" name="Int. J. Syst. Evol. Microbiol.">
        <title>Lactobacillus bambusae sp. nov., isolated from a traditional fermented Ma-bamboo shoots of Taiwan.</title>
        <authorList>
            <person name="Wang L.-T."/>
        </authorList>
    </citation>
    <scope>NUCLEOTIDE SEQUENCE [LARGE SCALE GENOMIC DNA]</scope>
    <source>
        <strain evidence="14 15">BS-W1</strain>
    </source>
</reference>
<evidence type="ECO:0000256" key="6">
    <source>
        <dbReference type="ARBA" id="ARBA00022798"/>
    </source>
</evidence>
<feature type="binding site" evidence="11">
    <location>
        <position position="21"/>
    </location>
    <ligand>
        <name>ADP</name>
        <dbReference type="ChEBI" id="CHEBI:456216"/>
    </ligand>
</feature>
<dbReference type="InterPro" id="IPR018483">
    <property type="entry name" value="Carb_kinase_FGGY_CS"/>
</dbReference>
<feature type="binding site" evidence="11">
    <location>
        <position position="17"/>
    </location>
    <ligand>
        <name>ADP</name>
        <dbReference type="ChEBI" id="CHEBI:456216"/>
    </ligand>
</feature>
<dbReference type="NCBIfam" id="NF000756">
    <property type="entry name" value="PRK00047.1"/>
    <property type="match status" value="1"/>
</dbReference>
<comment type="subunit">
    <text evidence="10 11">Homotetramer and homodimer (in equilibrium).</text>
</comment>
<evidence type="ECO:0000313" key="14">
    <source>
        <dbReference type="EMBL" id="PWF99791.1"/>
    </source>
</evidence>
<dbReference type="InterPro" id="IPR018485">
    <property type="entry name" value="FGGY_C"/>
</dbReference>
<dbReference type="SUPFAM" id="SSF53067">
    <property type="entry name" value="Actin-like ATPase domain"/>
    <property type="match status" value="2"/>
</dbReference>
<dbReference type="Pfam" id="PF02782">
    <property type="entry name" value="FGGY_C"/>
    <property type="match status" value="1"/>
</dbReference>
<feature type="binding site" evidence="11">
    <location>
        <position position="415"/>
    </location>
    <ligand>
        <name>ATP</name>
        <dbReference type="ChEBI" id="CHEBI:30616"/>
    </ligand>
</feature>
<keyword evidence="3 11" id="KW-0808">Transferase</keyword>
<feature type="binding site" evidence="11">
    <location>
        <position position="87"/>
    </location>
    <ligand>
        <name>glycerol</name>
        <dbReference type="ChEBI" id="CHEBI:17754"/>
    </ligand>
</feature>
<dbReference type="NCBIfam" id="TIGR01311">
    <property type="entry name" value="glycerol_kin"/>
    <property type="match status" value="1"/>
</dbReference>
<evidence type="ECO:0000259" key="12">
    <source>
        <dbReference type="Pfam" id="PF00370"/>
    </source>
</evidence>
<evidence type="ECO:0000256" key="1">
    <source>
        <dbReference type="ARBA" id="ARBA00005190"/>
    </source>
</evidence>
<name>A0A2V1MY94_9LACO</name>
<keyword evidence="6 11" id="KW-0319">Glycerol metabolism</keyword>
<feature type="binding site" evidence="11">
    <location>
        <position position="314"/>
    </location>
    <ligand>
        <name>ATP</name>
        <dbReference type="ChEBI" id="CHEBI:30616"/>
    </ligand>
</feature>
<dbReference type="InterPro" id="IPR043129">
    <property type="entry name" value="ATPase_NBD"/>
</dbReference>
<protein>
    <recommendedName>
        <fullName evidence="11">Glycerol kinase</fullName>
        <ecNumber evidence="11">2.7.1.30</ecNumber>
    </recommendedName>
    <alternativeName>
        <fullName evidence="11">ATP:glycerol 3-phosphotransferase</fullName>
    </alternativeName>
    <alternativeName>
        <fullName evidence="11">Glycerokinase</fullName>
        <shortName evidence="11">GK</shortName>
    </alternativeName>
</protein>
<evidence type="ECO:0000313" key="15">
    <source>
        <dbReference type="Proteomes" id="UP000245080"/>
    </source>
</evidence>
<accession>A0A2V1MY94</accession>
<dbReference type="GO" id="GO:0005829">
    <property type="term" value="C:cytosol"/>
    <property type="evidence" value="ECO:0007669"/>
    <property type="project" value="TreeGrafter"/>
</dbReference>
<evidence type="ECO:0000256" key="7">
    <source>
        <dbReference type="ARBA" id="ARBA00022840"/>
    </source>
</evidence>
<dbReference type="FunFam" id="3.30.420.40:FF:000007">
    <property type="entry name" value="Glycerol kinase"/>
    <property type="match status" value="1"/>
</dbReference>
<evidence type="ECO:0000256" key="11">
    <source>
        <dbReference type="HAMAP-Rule" id="MF_00186"/>
    </source>
</evidence>
<dbReference type="InterPro" id="IPR018484">
    <property type="entry name" value="FGGY_N"/>
</dbReference>
<keyword evidence="7 11" id="KW-0067">ATP-binding</keyword>
<comment type="caution">
    <text evidence="14">The sequence shown here is derived from an EMBL/GenBank/DDBJ whole genome shotgun (WGS) entry which is preliminary data.</text>
</comment>
<keyword evidence="4 11" id="KW-0547">Nucleotide-binding</keyword>